<name>A0A0T5ZX39_UNCKA</name>
<dbReference type="PANTHER" id="PTHR31272:SF9">
    <property type="entry name" value="BLL1027 PROTEIN"/>
    <property type="match status" value="1"/>
</dbReference>
<evidence type="ECO:0000313" key="2">
    <source>
        <dbReference type="EMBL" id="KRT67385.1"/>
    </source>
</evidence>
<dbReference type="PANTHER" id="PTHR31272">
    <property type="entry name" value="CYTOCHROME C-TYPE BIOGENESIS PROTEIN HI_1454-RELATED"/>
    <property type="match status" value="1"/>
</dbReference>
<accession>A0A0T5ZX39</accession>
<gene>
    <name evidence="2" type="ORF">XU08_C0003G0058</name>
</gene>
<dbReference type="InterPro" id="IPR051790">
    <property type="entry name" value="Cytochrome_c-biogenesis_DsbD"/>
</dbReference>
<feature type="transmembrane region" description="Helical" evidence="1">
    <location>
        <begin position="170"/>
        <end position="195"/>
    </location>
</feature>
<dbReference type="STRING" id="1576480.XU08_C0003G0058"/>
<keyword evidence="1" id="KW-0472">Membrane</keyword>
<organism evidence="2 3">
    <name type="scientific">candidate division WWE3 bacterium CSP1-7</name>
    <dbReference type="NCBI Taxonomy" id="1576480"/>
    <lineage>
        <taxon>Bacteria</taxon>
        <taxon>Katanobacteria</taxon>
    </lineage>
</organism>
<protein>
    <submittedName>
        <fullName evidence="2">Cytochrome c biogenesis protein, transmembrane region</fullName>
    </submittedName>
</protein>
<feature type="transmembrane region" description="Helical" evidence="1">
    <location>
        <begin position="82"/>
        <end position="100"/>
    </location>
</feature>
<evidence type="ECO:0000313" key="3">
    <source>
        <dbReference type="Proteomes" id="UP000051297"/>
    </source>
</evidence>
<dbReference type="AlphaFoldDB" id="A0A0T5ZX39"/>
<feature type="transmembrane region" description="Helical" evidence="1">
    <location>
        <begin position="131"/>
        <end position="150"/>
    </location>
</feature>
<keyword evidence="1" id="KW-1133">Transmembrane helix</keyword>
<proteinExistence type="predicted"/>
<dbReference type="EMBL" id="LDXK01000003">
    <property type="protein sequence ID" value="KRT67385.1"/>
    <property type="molecule type" value="Genomic_DNA"/>
</dbReference>
<evidence type="ECO:0000256" key="1">
    <source>
        <dbReference type="SAM" id="Phobius"/>
    </source>
</evidence>
<feature type="transmembrane region" description="Helical" evidence="1">
    <location>
        <begin position="12"/>
        <end position="38"/>
    </location>
</feature>
<reference evidence="2 3" key="1">
    <citation type="submission" date="2015-05" db="EMBL/GenBank/DDBJ databases">
        <title>Critical biogeochemical functions in the subsurface are associated with bacteria from new phyla and little studied lineages.</title>
        <authorList>
            <person name="Hug L.A."/>
            <person name="Thomas B.C."/>
            <person name="Sharon I."/>
            <person name="Brown C.T."/>
            <person name="Sharma R."/>
            <person name="Hettich R.L."/>
            <person name="Wilkins M.J."/>
            <person name="Williams K.H."/>
            <person name="Singh A."/>
            <person name="Banfield J.F."/>
        </authorList>
    </citation>
    <scope>NUCLEOTIDE SEQUENCE [LARGE SCALE GENOMIC DNA]</scope>
    <source>
        <strain evidence="2">CSP1-7</strain>
    </source>
</reference>
<keyword evidence="1 2" id="KW-0812">Transmembrane</keyword>
<feature type="transmembrane region" description="Helical" evidence="1">
    <location>
        <begin position="50"/>
        <end position="76"/>
    </location>
</feature>
<comment type="caution">
    <text evidence="2">The sequence shown here is derived from an EMBL/GenBank/DDBJ whole genome shotgun (WGS) entry which is preliminary data.</text>
</comment>
<feature type="transmembrane region" description="Helical" evidence="1">
    <location>
        <begin position="216"/>
        <end position="237"/>
    </location>
</feature>
<sequence>MEPTVLTSLPTVATVLGAAAIDSINPCAIGVLILMISVMLSQKHSVRRMLLLGGFYILAIFLTYLAAGLGLLYGLARVPLYVAEYVSIAVGVFIIFAGLIEIKDFFWYGRWFSLGIPVSISKRLHNMTQNATASLLGVSLLGAFVAAVELPCTGAPYLAIITLLSQNFDFSAFLLLVLYNVVFVVPLLVILLMVASGFELYKVQKFRMEGRGFMRLLIGMLLVFLGWLLMLIANGTINLG</sequence>
<dbReference type="Proteomes" id="UP000051297">
    <property type="component" value="Unassembled WGS sequence"/>
</dbReference>